<evidence type="ECO:0000256" key="7">
    <source>
        <dbReference type="RuleBase" id="RU363032"/>
    </source>
</evidence>
<dbReference type="CDD" id="cd06261">
    <property type="entry name" value="TM_PBP2"/>
    <property type="match status" value="1"/>
</dbReference>
<keyword evidence="4 7" id="KW-0812">Transmembrane</keyword>
<keyword evidence="10" id="KW-1185">Reference proteome</keyword>
<dbReference type="PANTHER" id="PTHR30043">
    <property type="entry name" value="PHOSPHONATES TRANSPORT SYSTEM PERMEASE PROTEIN"/>
    <property type="match status" value="1"/>
</dbReference>
<dbReference type="KEGG" id="mpar:F7D14_08745"/>
<dbReference type="EMBL" id="CP044331">
    <property type="protein sequence ID" value="QGM97539.1"/>
    <property type="molecule type" value="Genomic_DNA"/>
</dbReference>
<gene>
    <name evidence="9" type="primary">phnE</name>
    <name evidence="9" type="ORF">F7D14_08745</name>
</gene>
<feature type="transmembrane region" description="Helical" evidence="7">
    <location>
        <begin position="216"/>
        <end position="238"/>
    </location>
</feature>
<keyword evidence="6 7" id="KW-0472">Membrane</keyword>
<dbReference type="GO" id="GO:0015416">
    <property type="term" value="F:ABC-type phosphonate transporter activity"/>
    <property type="evidence" value="ECO:0007669"/>
    <property type="project" value="InterPro"/>
</dbReference>
<reference evidence="9 10" key="1">
    <citation type="submission" date="2019-09" db="EMBL/GenBank/DDBJ databases">
        <title>Isolation and complete genome sequencing of Methylocystis species.</title>
        <authorList>
            <person name="Rumah B.L."/>
            <person name="Stead C.E."/>
            <person name="Stevens B.C."/>
            <person name="Minton N.P."/>
            <person name="Grosse-Honebrink A."/>
            <person name="Zhang Y."/>
        </authorList>
    </citation>
    <scope>NUCLEOTIDE SEQUENCE [LARGE SCALE GENOMIC DNA]</scope>
    <source>
        <strain evidence="9 10">BRCS2</strain>
    </source>
</reference>
<protein>
    <submittedName>
        <fullName evidence="9">Phosphonate ABC transporter, permease protein PhnE</fullName>
    </submittedName>
</protein>
<keyword evidence="5 7" id="KW-1133">Transmembrane helix</keyword>
<name>A0A6B8M7B1_9HYPH</name>
<keyword evidence="3" id="KW-1003">Cell membrane</keyword>
<dbReference type="Proteomes" id="UP000422569">
    <property type="component" value="Chromosome"/>
</dbReference>
<dbReference type="SUPFAM" id="SSF161098">
    <property type="entry name" value="MetI-like"/>
    <property type="match status" value="1"/>
</dbReference>
<feature type="transmembrane region" description="Helical" evidence="7">
    <location>
        <begin position="25"/>
        <end position="45"/>
    </location>
</feature>
<dbReference type="GO" id="GO:0005886">
    <property type="term" value="C:plasma membrane"/>
    <property type="evidence" value="ECO:0007669"/>
    <property type="project" value="UniProtKB-SubCell"/>
</dbReference>
<dbReference type="Pfam" id="PF00528">
    <property type="entry name" value="BPD_transp_1"/>
    <property type="match status" value="1"/>
</dbReference>
<accession>A0A6B8M7B1</accession>
<evidence type="ECO:0000256" key="6">
    <source>
        <dbReference type="ARBA" id="ARBA00023136"/>
    </source>
</evidence>
<evidence type="ECO:0000256" key="1">
    <source>
        <dbReference type="ARBA" id="ARBA00004651"/>
    </source>
</evidence>
<dbReference type="Gene3D" id="1.10.3720.10">
    <property type="entry name" value="MetI-like"/>
    <property type="match status" value="1"/>
</dbReference>
<keyword evidence="2 7" id="KW-0813">Transport</keyword>
<evidence type="ECO:0000256" key="4">
    <source>
        <dbReference type="ARBA" id="ARBA00022692"/>
    </source>
</evidence>
<organism evidence="9 10">
    <name type="scientific">Methylocystis parvus</name>
    <dbReference type="NCBI Taxonomy" id="134"/>
    <lineage>
        <taxon>Bacteria</taxon>
        <taxon>Pseudomonadati</taxon>
        <taxon>Pseudomonadota</taxon>
        <taxon>Alphaproteobacteria</taxon>
        <taxon>Hyphomicrobiales</taxon>
        <taxon>Methylocystaceae</taxon>
        <taxon>Methylocystis</taxon>
    </lineage>
</organism>
<feature type="transmembrane region" description="Helical" evidence="7">
    <location>
        <begin position="120"/>
        <end position="143"/>
    </location>
</feature>
<dbReference type="RefSeq" id="WP_040579292.1">
    <property type="nucleotide sequence ID" value="NZ_CP044331.1"/>
</dbReference>
<proteinExistence type="inferred from homology"/>
<dbReference type="InterPro" id="IPR000515">
    <property type="entry name" value="MetI-like"/>
</dbReference>
<dbReference type="PROSITE" id="PS50928">
    <property type="entry name" value="ABC_TM1"/>
    <property type="match status" value="1"/>
</dbReference>
<feature type="transmembrane region" description="Helical" evidence="7">
    <location>
        <begin position="244"/>
        <end position="263"/>
    </location>
</feature>
<comment type="subcellular location">
    <subcellularLocation>
        <location evidence="1 7">Cell membrane</location>
        <topology evidence="1 7">Multi-pass membrane protein</topology>
    </subcellularLocation>
</comment>
<evidence type="ECO:0000256" key="5">
    <source>
        <dbReference type="ARBA" id="ARBA00022989"/>
    </source>
</evidence>
<dbReference type="InterPro" id="IPR035906">
    <property type="entry name" value="MetI-like_sf"/>
</dbReference>
<dbReference type="NCBIfam" id="TIGR01097">
    <property type="entry name" value="PhnE"/>
    <property type="match status" value="1"/>
</dbReference>
<evidence type="ECO:0000259" key="8">
    <source>
        <dbReference type="PROSITE" id="PS50928"/>
    </source>
</evidence>
<feature type="transmembrane region" description="Helical" evidence="7">
    <location>
        <begin position="83"/>
        <end position="108"/>
    </location>
</feature>
<dbReference type="PANTHER" id="PTHR30043:SF1">
    <property type="entry name" value="ABC TRANSPORT SYSTEM PERMEASE PROTEIN P69"/>
    <property type="match status" value="1"/>
</dbReference>
<evidence type="ECO:0000313" key="9">
    <source>
        <dbReference type="EMBL" id="QGM97539.1"/>
    </source>
</evidence>
<evidence type="ECO:0000256" key="3">
    <source>
        <dbReference type="ARBA" id="ARBA00022475"/>
    </source>
</evidence>
<comment type="similarity">
    <text evidence="7">Belongs to the binding-protein-dependent transport system permease family.</text>
</comment>
<sequence length="272" mass="29266">MNDINPTPEFDVIDTEWRRREHLKYAFTIGAALCCATAFSFAGGFEFSRYEGAPSTVLKLAADSWPPDFSRWREWGRPLLETLATGVTGTVLGAALALPFAALAAQNIGPSPFIRQSVRIFLNAIRSLPGLIWGVIFVAAIGFGPLPGAFALGVHSTGMLGKLFFEAMEHVDPSPGAALKAHGASELAVFRFAVLPQAVPRLVDALIYRFEHNLRAATTLGVIGAGGLGLQIVTAFHLFEYKEASALIILLLIVVTAVNLLGARVRRRLLAL</sequence>
<evidence type="ECO:0000256" key="2">
    <source>
        <dbReference type="ARBA" id="ARBA00022448"/>
    </source>
</evidence>
<dbReference type="AlphaFoldDB" id="A0A6B8M7B1"/>
<feature type="domain" description="ABC transmembrane type-1" evidence="8">
    <location>
        <begin position="79"/>
        <end position="262"/>
    </location>
</feature>
<evidence type="ECO:0000313" key="10">
    <source>
        <dbReference type="Proteomes" id="UP000422569"/>
    </source>
</evidence>
<dbReference type="InterPro" id="IPR005769">
    <property type="entry name" value="PhnE/PtxC"/>
</dbReference>